<dbReference type="PANTHER" id="PTHR11884">
    <property type="entry name" value="SELECTIN LIGAND RELATED"/>
    <property type="match status" value="1"/>
</dbReference>
<dbReference type="InterPro" id="IPR001893">
    <property type="entry name" value="Cys-rich_GLG1_repeat"/>
</dbReference>
<evidence type="ECO:0000256" key="2">
    <source>
        <dbReference type="ARBA" id="ARBA00022692"/>
    </source>
</evidence>
<keyword evidence="3" id="KW-0732">Signal</keyword>
<keyword evidence="5" id="KW-1133">Transmembrane helix</keyword>
<evidence type="ECO:0000313" key="9">
    <source>
        <dbReference type="Proteomes" id="UP000054498"/>
    </source>
</evidence>
<reference evidence="8 9" key="1">
    <citation type="journal article" date="2013" name="BMC Genomics">
        <title>Reconstruction of the lipid metabolism for the microalga Monoraphidium neglectum from its genome sequence reveals characteristics suitable for biofuel production.</title>
        <authorList>
            <person name="Bogen C."/>
            <person name="Al-Dilaimi A."/>
            <person name="Albersmeier A."/>
            <person name="Wichmann J."/>
            <person name="Grundmann M."/>
            <person name="Rupp O."/>
            <person name="Lauersen K.J."/>
            <person name="Blifernez-Klassen O."/>
            <person name="Kalinowski J."/>
            <person name="Goesmann A."/>
            <person name="Mussgnug J.H."/>
            <person name="Kruse O."/>
        </authorList>
    </citation>
    <scope>NUCLEOTIDE SEQUENCE [LARGE SCALE GENOMIC DNA]</scope>
    <source>
        <strain evidence="8 9">SAG 48.87</strain>
    </source>
</reference>
<dbReference type="RefSeq" id="XP_013891708.1">
    <property type="nucleotide sequence ID" value="XM_014036254.1"/>
</dbReference>
<dbReference type="AlphaFoldDB" id="A0A0D2K9J1"/>
<evidence type="ECO:0000256" key="4">
    <source>
        <dbReference type="ARBA" id="ARBA00022737"/>
    </source>
</evidence>
<dbReference type="Pfam" id="PF00839">
    <property type="entry name" value="Cys_rich_FGFR"/>
    <property type="match status" value="3"/>
</dbReference>
<evidence type="ECO:0000256" key="5">
    <source>
        <dbReference type="ARBA" id="ARBA00022989"/>
    </source>
</evidence>
<dbReference type="OrthoDB" id="2015434at2759"/>
<keyword evidence="6" id="KW-0472">Membrane</keyword>
<dbReference type="KEGG" id="mng:MNEG_15274"/>
<protein>
    <submittedName>
        <fullName evidence="8">Golgi apparatus protein 1</fullName>
    </submittedName>
</protein>
<proteinExistence type="predicted"/>
<gene>
    <name evidence="8" type="ORF">MNEG_15274</name>
</gene>
<evidence type="ECO:0000256" key="6">
    <source>
        <dbReference type="ARBA" id="ARBA00023136"/>
    </source>
</evidence>
<dbReference type="GO" id="GO:0000139">
    <property type="term" value="C:Golgi membrane"/>
    <property type="evidence" value="ECO:0007669"/>
    <property type="project" value="InterPro"/>
</dbReference>
<comment type="subcellular location">
    <subcellularLocation>
        <location evidence="1">Membrane</location>
        <topology evidence="1">Single-pass type I membrane protein</topology>
    </subcellularLocation>
</comment>
<dbReference type="InterPro" id="IPR039728">
    <property type="entry name" value="GLG1"/>
</dbReference>
<dbReference type="PROSITE" id="PS51289">
    <property type="entry name" value="GLG1_C_RICH"/>
    <property type="match status" value="1"/>
</dbReference>
<keyword evidence="7" id="KW-0325">Glycoprotein</keyword>
<evidence type="ECO:0000256" key="3">
    <source>
        <dbReference type="ARBA" id="ARBA00022729"/>
    </source>
</evidence>
<keyword evidence="9" id="KW-1185">Reference proteome</keyword>
<evidence type="ECO:0000313" key="8">
    <source>
        <dbReference type="EMBL" id="KIY92688.1"/>
    </source>
</evidence>
<dbReference type="InterPro" id="IPR017873">
    <property type="entry name" value="Cys-rich_GLG1_repeat_euk"/>
</dbReference>
<name>A0A0D2K9J1_9CHLO</name>
<keyword evidence="2" id="KW-0812">Transmembrane</keyword>
<dbReference type="EMBL" id="KK105401">
    <property type="protein sequence ID" value="KIY92688.1"/>
    <property type="molecule type" value="Genomic_DNA"/>
</dbReference>
<evidence type="ECO:0000256" key="1">
    <source>
        <dbReference type="ARBA" id="ARBA00004479"/>
    </source>
</evidence>
<keyword evidence="4" id="KW-0677">Repeat</keyword>
<dbReference type="Proteomes" id="UP000054498">
    <property type="component" value="Unassembled WGS sequence"/>
</dbReference>
<dbReference type="GeneID" id="25732919"/>
<accession>A0A0D2K9J1</accession>
<organism evidence="8 9">
    <name type="scientific">Monoraphidium neglectum</name>
    <dbReference type="NCBI Taxonomy" id="145388"/>
    <lineage>
        <taxon>Eukaryota</taxon>
        <taxon>Viridiplantae</taxon>
        <taxon>Chlorophyta</taxon>
        <taxon>core chlorophytes</taxon>
        <taxon>Chlorophyceae</taxon>
        <taxon>CS clade</taxon>
        <taxon>Sphaeropleales</taxon>
        <taxon>Selenastraceae</taxon>
        <taxon>Monoraphidium</taxon>
    </lineage>
</organism>
<evidence type="ECO:0000256" key="7">
    <source>
        <dbReference type="ARBA" id="ARBA00023180"/>
    </source>
</evidence>
<dbReference type="PANTHER" id="PTHR11884:SF1">
    <property type="entry name" value="GOLGI APPARATUS PROTEIN 1"/>
    <property type="match status" value="1"/>
</dbReference>
<sequence>MAKECLEEHREELSEGCRSEIDGMIERRVRDFKLDSRLRTACENDIYDTCAYLGDVDSVGSYESTVINCLQDYSSEIKGDECRAQVKKYLKLAASDIRFDVPLADACYDDRKAFCGNVPPGSAAVIRCLQSMREKLTINCRATLFDEEVRFSENIDFQYPMKQACSKEIGLFCAKVPHGNARVIRCLQEHKADASFGQPCLQEVSHYEQSITKDYRLNYRLP</sequence>